<gene>
    <name evidence="1" type="ORF">DWW10_16165</name>
</gene>
<dbReference type="PANTHER" id="PTHR45661">
    <property type="entry name" value="SURFACE ANTIGEN"/>
    <property type="match status" value="1"/>
</dbReference>
<dbReference type="AlphaFoldDB" id="A0A412Y2H0"/>
<dbReference type="Pfam" id="PF13306">
    <property type="entry name" value="LRR_5"/>
    <property type="match status" value="1"/>
</dbReference>
<dbReference type="InterPro" id="IPR032675">
    <property type="entry name" value="LRR_dom_sf"/>
</dbReference>
<evidence type="ECO:0000313" key="2">
    <source>
        <dbReference type="Proteomes" id="UP000283850"/>
    </source>
</evidence>
<dbReference type="InterPro" id="IPR053139">
    <property type="entry name" value="Surface_bspA-like"/>
</dbReference>
<protein>
    <submittedName>
        <fullName evidence="1">Leucine-rich repeat domain-containing protein</fullName>
    </submittedName>
</protein>
<dbReference type="SUPFAM" id="SSF52058">
    <property type="entry name" value="L domain-like"/>
    <property type="match status" value="1"/>
</dbReference>
<evidence type="ECO:0000313" key="1">
    <source>
        <dbReference type="EMBL" id="RGV51635.1"/>
    </source>
</evidence>
<sequence length="282" mass="31347">MGFYQDSVDQLREIFNRLTLIMEGITCVRISDPEILRILIERLDVDGIGAISEKYIENQIEVTIYWFKGNTIIETFDEFEKMNVAFKDNNYDGPNLFRECTALKSIKLPHTVTFIPASCFQGCTNLTNVVLPKGITEIRASAFRQCPSLKKIIIPNTVIKLGGAVFIDSGIEEIDLPESVTSIGSSVFNGLITLKTIIIRGNTIKEDGTSDGSMFKCWENCTGLESFVMLSEKPMGFGFWMLNGTTCKIYVPDIAVDVYKAASGWSGLASRILPLSSYNGKL</sequence>
<dbReference type="Proteomes" id="UP000283850">
    <property type="component" value="Unassembled WGS sequence"/>
</dbReference>
<comment type="caution">
    <text evidence="1">The sequence shown here is derived from an EMBL/GenBank/DDBJ whole genome shotgun (WGS) entry which is preliminary data.</text>
</comment>
<dbReference type="InterPro" id="IPR026906">
    <property type="entry name" value="LRR_5"/>
</dbReference>
<accession>A0A412Y2H0</accession>
<organism evidence="1 2">
    <name type="scientific">Bacteroides intestinalis</name>
    <dbReference type="NCBI Taxonomy" id="329854"/>
    <lineage>
        <taxon>Bacteria</taxon>
        <taxon>Pseudomonadati</taxon>
        <taxon>Bacteroidota</taxon>
        <taxon>Bacteroidia</taxon>
        <taxon>Bacteroidales</taxon>
        <taxon>Bacteroidaceae</taxon>
        <taxon>Bacteroides</taxon>
    </lineage>
</organism>
<dbReference type="PANTHER" id="PTHR45661:SF3">
    <property type="entry name" value="IG-LIKE DOMAIN-CONTAINING PROTEIN"/>
    <property type="match status" value="1"/>
</dbReference>
<reference evidence="1 2" key="1">
    <citation type="submission" date="2018-08" db="EMBL/GenBank/DDBJ databases">
        <title>A genome reference for cultivated species of the human gut microbiota.</title>
        <authorList>
            <person name="Zou Y."/>
            <person name="Xue W."/>
            <person name="Luo G."/>
        </authorList>
    </citation>
    <scope>NUCLEOTIDE SEQUENCE [LARGE SCALE GENOMIC DNA]</scope>
    <source>
        <strain evidence="1 2">AF14-32</strain>
    </source>
</reference>
<dbReference type="EMBL" id="QRZF01000011">
    <property type="protein sequence ID" value="RGV51635.1"/>
    <property type="molecule type" value="Genomic_DNA"/>
</dbReference>
<proteinExistence type="predicted"/>
<dbReference type="Gene3D" id="3.80.10.10">
    <property type="entry name" value="Ribonuclease Inhibitor"/>
    <property type="match status" value="1"/>
</dbReference>
<name>A0A412Y2H0_9BACE</name>